<dbReference type="InterPro" id="IPR000757">
    <property type="entry name" value="Beta-glucanase-like"/>
</dbReference>
<evidence type="ECO:0000313" key="3">
    <source>
        <dbReference type="EMBL" id="MDU0355546.1"/>
    </source>
</evidence>
<name>A0ABU3SZV5_9ALTE</name>
<protein>
    <submittedName>
        <fullName evidence="3">Family 16 glycosylhydrolase</fullName>
    </submittedName>
</protein>
<feature type="domain" description="GH16" evidence="2">
    <location>
        <begin position="69"/>
        <end position="124"/>
    </location>
</feature>
<dbReference type="EMBL" id="JAWDIO010000002">
    <property type="protein sequence ID" value="MDU0355546.1"/>
    <property type="molecule type" value="Genomic_DNA"/>
</dbReference>
<sequence>MYSQFDDTQLTEGAVRYSEIDVVEMQQRQNFKVGNEKITDHNLHTALTKKNAKANSTGRDWRRPSKYHEQENVHVLTDDPGQQYHVYGAKVSEQEIIWYVDRKEVGRAENKYWKQIPMQVALSLGLRKPYTEFKCNGFIPINPIDNIP</sequence>
<evidence type="ECO:0000259" key="2">
    <source>
        <dbReference type="Pfam" id="PF00722"/>
    </source>
</evidence>
<evidence type="ECO:0000256" key="1">
    <source>
        <dbReference type="ARBA" id="ARBA00006865"/>
    </source>
</evidence>
<comment type="caution">
    <text evidence="3">The sequence shown here is derived from an EMBL/GenBank/DDBJ whole genome shotgun (WGS) entry which is preliminary data.</text>
</comment>
<evidence type="ECO:0000313" key="4">
    <source>
        <dbReference type="Proteomes" id="UP001247805"/>
    </source>
</evidence>
<dbReference type="Gene3D" id="2.60.120.200">
    <property type="match status" value="1"/>
</dbReference>
<dbReference type="Proteomes" id="UP001247805">
    <property type="component" value="Unassembled WGS sequence"/>
</dbReference>
<dbReference type="InterPro" id="IPR013320">
    <property type="entry name" value="ConA-like_dom_sf"/>
</dbReference>
<dbReference type="Pfam" id="PF00722">
    <property type="entry name" value="Glyco_hydro_16"/>
    <property type="match status" value="1"/>
</dbReference>
<organism evidence="3 4">
    <name type="scientific">Paraglaciecola aquimarina</name>
    <dbReference type="NCBI Taxonomy" id="1235557"/>
    <lineage>
        <taxon>Bacteria</taxon>
        <taxon>Pseudomonadati</taxon>
        <taxon>Pseudomonadota</taxon>
        <taxon>Gammaproteobacteria</taxon>
        <taxon>Alteromonadales</taxon>
        <taxon>Alteromonadaceae</taxon>
        <taxon>Paraglaciecola</taxon>
    </lineage>
</organism>
<gene>
    <name evidence="3" type="ORF">RS130_18070</name>
</gene>
<keyword evidence="4" id="KW-1185">Reference proteome</keyword>
<dbReference type="SUPFAM" id="SSF49899">
    <property type="entry name" value="Concanavalin A-like lectins/glucanases"/>
    <property type="match status" value="1"/>
</dbReference>
<accession>A0ABU3SZV5</accession>
<reference evidence="3 4" key="1">
    <citation type="submission" date="2023-10" db="EMBL/GenBank/DDBJ databases">
        <title>Glaciecola aquimarina strain GGW-M5 nov., isolated from a coastal seawater.</title>
        <authorList>
            <person name="Bayburt H."/>
            <person name="Kim J.M."/>
            <person name="Choi B.J."/>
            <person name="Jeon C.O."/>
        </authorList>
    </citation>
    <scope>NUCLEOTIDE SEQUENCE [LARGE SCALE GENOMIC DNA]</scope>
    <source>
        <strain evidence="3 4">KCTC 32108</strain>
    </source>
</reference>
<proteinExistence type="inferred from homology"/>
<comment type="similarity">
    <text evidence="1">Belongs to the glycosyl hydrolase 16 family.</text>
</comment>
<dbReference type="RefSeq" id="WP_316027080.1">
    <property type="nucleotide sequence ID" value="NZ_JAWDIO010000002.1"/>
</dbReference>